<evidence type="ECO:0000256" key="3">
    <source>
        <dbReference type="ARBA" id="ARBA00022832"/>
    </source>
</evidence>
<dbReference type="Gene3D" id="1.10.12.10">
    <property type="entry name" value="Lyase 2-enoyl-coa Hydratase, Chain A, domain 2"/>
    <property type="match status" value="1"/>
</dbReference>
<dbReference type="HOGENOM" id="CLU_009834_7_6_1"/>
<dbReference type="CDD" id="cd06558">
    <property type="entry name" value="crotonase-like"/>
    <property type="match status" value="1"/>
</dbReference>
<sequence>MESALNRINIISNQIVVDNNKATFLEINNTSSSSEDKYKFETILIEIKDESIALVTLNRPKALNSFNYQMSKELLDCCRLLDKDERVKCIVLTGSGTRSFACGADIKEMVSHDMVYMMKKGQLIDNLCDLKEIEKPIIAAVNGYALGGGCEVAMICDIIVAAENAVFGQPETKIGTIPGAGGTQRLIRAVGKSKAMEMILTGNPIDAKQALQFGLVSCVVPIDKTIETALKIAKQISSLSPIVIKLAKETVNHAQESNLTEGLHIERRVFHSTFALNDRHQGMDSFANKRNPTWTNK</sequence>
<evidence type="ECO:0000256" key="1">
    <source>
        <dbReference type="ARBA" id="ARBA00005254"/>
    </source>
</evidence>
<dbReference type="GO" id="GO:0006635">
    <property type="term" value="P:fatty acid beta-oxidation"/>
    <property type="evidence" value="ECO:0000318"/>
    <property type="project" value="GO_Central"/>
</dbReference>
<dbReference type="InterPro" id="IPR001753">
    <property type="entry name" value="Enoyl-CoA_hydra/iso"/>
</dbReference>
<keyword evidence="5" id="KW-0456">Lyase</keyword>
<dbReference type="InterPro" id="IPR018376">
    <property type="entry name" value="Enoyl-CoA_hyd/isom_CS"/>
</dbReference>
<evidence type="ECO:0000313" key="9">
    <source>
        <dbReference type="Proteomes" id="UP000002195"/>
    </source>
</evidence>
<gene>
    <name evidence="8" type="ORF">DDB_G0293354</name>
</gene>
<name>Q54BX7_DICDI</name>
<keyword evidence="9" id="KW-1185">Reference proteome</keyword>
<dbReference type="AlphaFoldDB" id="Q54BX7"/>
<dbReference type="Proteomes" id="UP000002195">
    <property type="component" value="Unassembled WGS sequence"/>
</dbReference>
<dbReference type="dictyBase" id="DDB_G0293354"/>
<evidence type="ECO:0000256" key="2">
    <source>
        <dbReference type="ARBA" id="ARBA00012076"/>
    </source>
</evidence>
<dbReference type="SMR" id="Q54BX7"/>
<evidence type="ECO:0000256" key="4">
    <source>
        <dbReference type="ARBA" id="ARBA00023098"/>
    </source>
</evidence>
<dbReference type="FunFam" id="1.10.12.10:FF:000001">
    <property type="entry name" value="Probable enoyl-CoA hydratase, mitochondrial"/>
    <property type="match status" value="1"/>
</dbReference>
<proteinExistence type="inferred from homology"/>
<comment type="caution">
    <text evidence="8">The sequence shown here is derived from an EMBL/GenBank/DDBJ whole genome shotgun (WGS) entry which is preliminary data.</text>
</comment>
<dbReference type="InterPro" id="IPR014748">
    <property type="entry name" value="Enoyl-CoA_hydra_C"/>
</dbReference>
<dbReference type="EC" id="4.2.1.17" evidence="2"/>
<dbReference type="FunFam" id="3.90.226.10:FF:000019">
    <property type="entry name" value="Enoyl-CoA hydratase, mitochondrial"/>
    <property type="match status" value="1"/>
</dbReference>
<dbReference type="FunCoup" id="Q54BX7">
    <property type="interactions" value="155"/>
</dbReference>
<dbReference type="STRING" id="44689.Q54BX7"/>
<evidence type="ECO:0000256" key="5">
    <source>
        <dbReference type="ARBA" id="ARBA00023239"/>
    </source>
</evidence>
<organism evidence="8 9">
    <name type="scientific">Dictyostelium discoideum</name>
    <name type="common">Social amoeba</name>
    <dbReference type="NCBI Taxonomy" id="44689"/>
    <lineage>
        <taxon>Eukaryota</taxon>
        <taxon>Amoebozoa</taxon>
        <taxon>Evosea</taxon>
        <taxon>Eumycetozoa</taxon>
        <taxon>Dictyostelia</taxon>
        <taxon>Dictyosteliales</taxon>
        <taxon>Dictyosteliaceae</taxon>
        <taxon>Dictyostelium</taxon>
    </lineage>
</organism>
<dbReference type="eggNOG" id="KOG1680">
    <property type="taxonomic scope" value="Eukaryota"/>
</dbReference>
<keyword evidence="3" id="KW-0276">Fatty acid metabolism</keyword>
<dbReference type="KEGG" id="ddi:DDB_G0293354"/>
<dbReference type="PaxDb" id="44689-DDB0231502"/>
<dbReference type="PROSITE" id="PS00166">
    <property type="entry name" value="ENOYL_COA_HYDRATASE"/>
    <property type="match status" value="1"/>
</dbReference>
<dbReference type="Pfam" id="PF00378">
    <property type="entry name" value="ECH_1"/>
    <property type="match status" value="1"/>
</dbReference>
<protein>
    <recommendedName>
        <fullName evidence="6">Probable enoyl-CoA hydratase, mitochondrial</fullName>
        <ecNumber evidence="2">4.2.1.17</ecNumber>
    </recommendedName>
</protein>
<dbReference type="VEuPathDB" id="AmoebaDB:DDB_G0293354"/>
<dbReference type="SUPFAM" id="SSF52096">
    <property type="entry name" value="ClpP/crotonase"/>
    <property type="match status" value="1"/>
</dbReference>
<accession>Q54BX7</accession>
<dbReference type="InterPro" id="IPR029045">
    <property type="entry name" value="ClpP/crotonase-like_dom_sf"/>
</dbReference>
<keyword evidence="4" id="KW-0443">Lipid metabolism</keyword>
<dbReference type="EMBL" id="AAFI02000203">
    <property type="protein sequence ID" value="EAL60766.1"/>
    <property type="molecule type" value="Genomic_DNA"/>
</dbReference>
<dbReference type="InParanoid" id="Q54BX7"/>
<dbReference type="PANTHER" id="PTHR11941:SF54">
    <property type="entry name" value="ENOYL-COA HYDRATASE, MITOCHONDRIAL"/>
    <property type="match status" value="1"/>
</dbReference>
<dbReference type="GeneID" id="8629178"/>
<evidence type="ECO:0000256" key="6">
    <source>
        <dbReference type="ARBA" id="ARBA00073937"/>
    </source>
</evidence>
<dbReference type="OMA" id="CEVAMIC"/>
<dbReference type="PANTHER" id="PTHR11941">
    <property type="entry name" value="ENOYL-COA HYDRATASE-RELATED"/>
    <property type="match status" value="1"/>
</dbReference>
<dbReference type="PhylomeDB" id="Q54BX7"/>
<reference evidence="8 9" key="1">
    <citation type="journal article" date="2005" name="Nature">
        <title>The genome of the social amoeba Dictyostelium discoideum.</title>
        <authorList>
            <consortium name="The Dictyostelium discoideum Sequencing Consortium"/>
            <person name="Eichinger L."/>
            <person name="Pachebat J.A."/>
            <person name="Glockner G."/>
            <person name="Rajandream M.A."/>
            <person name="Sucgang R."/>
            <person name="Berriman M."/>
            <person name="Song J."/>
            <person name="Olsen R."/>
            <person name="Szafranski K."/>
            <person name="Xu Q."/>
            <person name="Tunggal B."/>
            <person name="Kummerfeld S."/>
            <person name="Madera M."/>
            <person name="Konfortov B.A."/>
            <person name="Rivero F."/>
            <person name="Bankier A.T."/>
            <person name="Lehmann R."/>
            <person name="Hamlin N."/>
            <person name="Davies R."/>
            <person name="Gaudet P."/>
            <person name="Fey P."/>
            <person name="Pilcher K."/>
            <person name="Chen G."/>
            <person name="Saunders D."/>
            <person name="Sodergren E."/>
            <person name="Davis P."/>
            <person name="Kerhornou A."/>
            <person name="Nie X."/>
            <person name="Hall N."/>
            <person name="Anjard C."/>
            <person name="Hemphill L."/>
            <person name="Bason N."/>
            <person name="Farbrother P."/>
            <person name="Desany B."/>
            <person name="Just E."/>
            <person name="Morio T."/>
            <person name="Rost R."/>
            <person name="Churcher C."/>
            <person name="Cooper J."/>
            <person name="Haydock S."/>
            <person name="van Driessche N."/>
            <person name="Cronin A."/>
            <person name="Goodhead I."/>
            <person name="Muzny D."/>
            <person name="Mourier T."/>
            <person name="Pain A."/>
            <person name="Lu M."/>
            <person name="Harper D."/>
            <person name="Lindsay R."/>
            <person name="Hauser H."/>
            <person name="James K."/>
            <person name="Quiles M."/>
            <person name="Madan Babu M."/>
            <person name="Saito T."/>
            <person name="Buchrieser C."/>
            <person name="Wardroper A."/>
            <person name="Felder M."/>
            <person name="Thangavelu M."/>
            <person name="Johnson D."/>
            <person name="Knights A."/>
            <person name="Loulseged H."/>
            <person name="Mungall K."/>
            <person name="Oliver K."/>
            <person name="Price C."/>
            <person name="Quail M.A."/>
            <person name="Urushihara H."/>
            <person name="Hernandez J."/>
            <person name="Rabbinowitsch E."/>
            <person name="Steffen D."/>
            <person name="Sanders M."/>
            <person name="Ma J."/>
            <person name="Kohara Y."/>
            <person name="Sharp S."/>
            <person name="Simmonds M."/>
            <person name="Spiegler S."/>
            <person name="Tivey A."/>
            <person name="Sugano S."/>
            <person name="White B."/>
            <person name="Walker D."/>
            <person name="Woodward J."/>
            <person name="Winckler T."/>
            <person name="Tanaka Y."/>
            <person name="Shaulsky G."/>
            <person name="Schleicher M."/>
            <person name="Weinstock G."/>
            <person name="Rosenthal A."/>
            <person name="Cox E.C."/>
            <person name="Chisholm R.L."/>
            <person name="Gibbs R."/>
            <person name="Loomis W.F."/>
            <person name="Platzer M."/>
            <person name="Kay R.R."/>
            <person name="Williams J."/>
            <person name="Dear P.H."/>
            <person name="Noegel A.A."/>
            <person name="Barrell B."/>
            <person name="Kuspa A."/>
        </authorList>
    </citation>
    <scope>NUCLEOTIDE SEQUENCE [LARGE SCALE GENOMIC DNA]</scope>
    <source>
        <strain evidence="8 9">AX4</strain>
    </source>
</reference>
<evidence type="ECO:0000256" key="7">
    <source>
        <dbReference type="RuleBase" id="RU003707"/>
    </source>
</evidence>
<dbReference type="Gene3D" id="3.90.226.10">
    <property type="entry name" value="2-enoyl-CoA Hydratase, Chain A, domain 1"/>
    <property type="match status" value="1"/>
</dbReference>
<dbReference type="GO" id="GO:0005739">
    <property type="term" value="C:mitochondrion"/>
    <property type="evidence" value="ECO:0000318"/>
    <property type="project" value="GO_Central"/>
</dbReference>
<comment type="similarity">
    <text evidence="1 7">Belongs to the enoyl-CoA hydratase/isomerase family.</text>
</comment>
<dbReference type="RefSeq" id="XP_629179.1">
    <property type="nucleotide sequence ID" value="XM_629177.1"/>
</dbReference>
<dbReference type="GO" id="GO:0004300">
    <property type="term" value="F:enoyl-CoA hydratase activity"/>
    <property type="evidence" value="ECO:0007669"/>
    <property type="project" value="UniProtKB-EC"/>
</dbReference>
<evidence type="ECO:0000313" key="8">
    <source>
        <dbReference type="EMBL" id="EAL60766.1"/>
    </source>
</evidence>